<dbReference type="SUPFAM" id="SSF51735">
    <property type="entry name" value="NAD(P)-binding Rossmann-fold domains"/>
    <property type="match status" value="1"/>
</dbReference>
<dbReference type="NCBIfam" id="NF007922">
    <property type="entry name" value="PRK10637.1"/>
    <property type="match status" value="1"/>
</dbReference>
<keyword evidence="3 14" id="KW-0169">Cobalamin biosynthesis</keyword>
<dbReference type="EC" id="1.3.1.76" evidence="14"/>
<dbReference type="EC" id="2.1.1.107" evidence="14"/>
<evidence type="ECO:0000256" key="9">
    <source>
        <dbReference type="ARBA" id="ARBA00023239"/>
    </source>
</evidence>
<dbReference type="Pfam" id="PF13241">
    <property type="entry name" value="NAD_binding_7"/>
    <property type="match status" value="1"/>
</dbReference>
<dbReference type="InterPro" id="IPR006367">
    <property type="entry name" value="Sirohaem_synthase_N"/>
</dbReference>
<evidence type="ECO:0000313" key="20">
    <source>
        <dbReference type="EMBL" id="MCW4471916.1"/>
    </source>
</evidence>
<dbReference type="Pfam" id="PF10414">
    <property type="entry name" value="CysG_dimeriser"/>
    <property type="match status" value="1"/>
</dbReference>
<dbReference type="Gene3D" id="3.40.50.720">
    <property type="entry name" value="NAD(P)-binding Rossmann-like Domain"/>
    <property type="match status" value="1"/>
</dbReference>
<comment type="pathway">
    <text evidence="14">Cofactor biosynthesis; adenosylcobalamin biosynthesis; precorrin-2 from uroporphyrinogen III: step 1/1.</text>
</comment>
<feature type="modified residue" description="Phosphoserine" evidence="14">
    <location>
        <position position="131"/>
    </location>
</feature>
<dbReference type="PANTHER" id="PTHR45790:SF1">
    <property type="entry name" value="SIROHEME SYNTHASE"/>
    <property type="match status" value="1"/>
</dbReference>
<comment type="catalytic activity">
    <reaction evidence="13 14">
        <text>precorrin-2 + NAD(+) = sirohydrochlorin + NADH + 2 H(+)</text>
        <dbReference type="Rhea" id="RHEA:15613"/>
        <dbReference type="ChEBI" id="CHEBI:15378"/>
        <dbReference type="ChEBI" id="CHEBI:57540"/>
        <dbReference type="ChEBI" id="CHEBI:57945"/>
        <dbReference type="ChEBI" id="CHEBI:58351"/>
        <dbReference type="ChEBI" id="CHEBI:58827"/>
        <dbReference type="EC" id="1.3.1.76"/>
    </reaction>
</comment>
<keyword evidence="9 14" id="KW-0456">Lyase</keyword>
<dbReference type="CDD" id="cd11642">
    <property type="entry name" value="SUMT"/>
    <property type="match status" value="1"/>
</dbReference>
<dbReference type="PROSITE" id="PS00840">
    <property type="entry name" value="SUMT_2"/>
    <property type="match status" value="1"/>
</dbReference>
<dbReference type="NCBIfam" id="TIGR01470">
    <property type="entry name" value="cysG_Nterm"/>
    <property type="match status" value="1"/>
</dbReference>
<dbReference type="InterPro" id="IPR014776">
    <property type="entry name" value="4pyrrole_Mease_sub2"/>
</dbReference>
<reference evidence="20 21" key="1">
    <citation type="submission" date="2022-10" db="EMBL/GenBank/DDBJ databases">
        <title>Xanthomonas sp. H13-6.</title>
        <authorList>
            <person name="Liu X."/>
            <person name="Deng Z."/>
            <person name="Jiang Y."/>
            <person name="Yu T."/>
            <person name="Ai J."/>
        </authorList>
    </citation>
    <scope>NUCLEOTIDE SEQUENCE [LARGE SCALE GENOMIC DNA]</scope>
    <source>
        <strain evidence="20 21">H13-6</strain>
    </source>
</reference>
<evidence type="ECO:0000259" key="19">
    <source>
        <dbReference type="Pfam" id="PF14824"/>
    </source>
</evidence>
<dbReference type="Gene3D" id="3.40.1010.10">
    <property type="entry name" value="Cobalt-precorrin-4 Transmethylase, Domain 1"/>
    <property type="match status" value="1"/>
</dbReference>
<evidence type="ECO:0000256" key="14">
    <source>
        <dbReference type="HAMAP-Rule" id="MF_01646"/>
    </source>
</evidence>
<evidence type="ECO:0000259" key="17">
    <source>
        <dbReference type="Pfam" id="PF00590"/>
    </source>
</evidence>
<dbReference type="GO" id="GO:0051266">
    <property type="term" value="F:sirohydrochlorin ferrochelatase activity"/>
    <property type="evidence" value="ECO:0007669"/>
    <property type="project" value="UniProtKB-EC"/>
</dbReference>
<dbReference type="RefSeq" id="WP_265126873.1">
    <property type="nucleotide sequence ID" value="NZ_JAPCHY010000003.1"/>
</dbReference>
<comment type="similarity">
    <text evidence="14">In the C-terminal section; belongs to the precorrin methyltransferase family.</text>
</comment>
<comment type="pathway">
    <text evidence="14">Cofactor biosynthesis; adenosylcobalamin biosynthesis; sirohydrochlorin from precorrin-2: step 1/1.</text>
</comment>
<dbReference type="Pfam" id="PF00590">
    <property type="entry name" value="TP_methylase"/>
    <property type="match status" value="1"/>
</dbReference>
<organism evidence="20 21">
    <name type="scientific">Xanthomonas chitinilytica</name>
    <dbReference type="NCBI Taxonomy" id="2989819"/>
    <lineage>
        <taxon>Bacteria</taxon>
        <taxon>Pseudomonadati</taxon>
        <taxon>Pseudomonadota</taxon>
        <taxon>Gammaproteobacteria</taxon>
        <taxon>Lysobacterales</taxon>
        <taxon>Lysobacteraceae</taxon>
        <taxon>Xanthomonas</taxon>
    </lineage>
</organism>
<dbReference type="NCBIfam" id="NF004790">
    <property type="entry name" value="PRK06136.1"/>
    <property type="match status" value="1"/>
</dbReference>
<evidence type="ECO:0000256" key="5">
    <source>
        <dbReference type="ARBA" id="ARBA00022679"/>
    </source>
</evidence>
<name>A0ABT3JTW5_9XANT</name>
<evidence type="ECO:0000256" key="11">
    <source>
        <dbReference type="ARBA" id="ARBA00023268"/>
    </source>
</evidence>
<evidence type="ECO:0000256" key="13">
    <source>
        <dbReference type="ARBA" id="ARBA00047561"/>
    </source>
</evidence>
<dbReference type="Proteomes" id="UP001209922">
    <property type="component" value="Unassembled WGS sequence"/>
</dbReference>
<feature type="domain" description="Siroheme synthase central" evidence="19">
    <location>
        <begin position="122"/>
        <end position="147"/>
    </location>
</feature>
<feature type="domain" description="Sirohaem synthase dimerisation" evidence="18">
    <location>
        <begin position="153"/>
        <end position="210"/>
    </location>
</feature>
<evidence type="ECO:0000256" key="7">
    <source>
        <dbReference type="ARBA" id="ARBA00023002"/>
    </source>
</evidence>
<dbReference type="SUPFAM" id="SSF53790">
    <property type="entry name" value="Tetrapyrrole methylase"/>
    <property type="match status" value="1"/>
</dbReference>
<evidence type="ECO:0000256" key="10">
    <source>
        <dbReference type="ARBA" id="ARBA00023244"/>
    </source>
</evidence>
<feature type="binding site" evidence="14">
    <location>
        <begin position="306"/>
        <end position="308"/>
    </location>
    <ligand>
        <name>S-adenosyl-L-methionine</name>
        <dbReference type="ChEBI" id="CHEBI:59789"/>
    </ligand>
</feature>
<dbReference type="PANTHER" id="PTHR45790">
    <property type="entry name" value="SIROHEME SYNTHASE-RELATED"/>
    <property type="match status" value="1"/>
</dbReference>
<dbReference type="InterPro" id="IPR028281">
    <property type="entry name" value="Sirohaem_synthase_central"/>
</dbReference>
<evidence type="ECO:0000256" key="2">
    <source>
        <dbReference type="ARBA" id="ARBA00005879"/>
    </source>
</evidence>
<dbReference type="EC" id="4.99.1.4" evidence="14"/>
<dbReference type="InterPro" id="IPR035996">
    <property type="entry name" value="4pyrrol_Methylase_sf"/>
</dbReference>
<comment type="caution">
    <text evidence="20">The sequence shown here is derived from an EMBL/GenBank/DDBJ whole genome shotgun (WGS) entry which is preliminary data.</text>
</comment>
<dbReference type="InterPro" id="IPR012409">
    <property type="entry name" value="Sirohaem_synth"/>
</dbReference>
<keyword evidence="6 14" id="KW-0949">S-adenosyl-L-methionine</keyword>
<feature type="active site" description="Proton acceptor" evidence="14">
    <location>
        <position position="253"/>
    </location>
</feature>
<dbReference type="SUPFAM" id="SSF75615">
    <property type="entry name" value="Siroheme synthase middle domains-like"/>
    <property type="match status" value="1"/>
</dbReference>
<comment type="pathway">
    <text evidence="12 14">Porphyrin-containing compound metabolism; siroheme biosynthesis; precorrin-2 from uroporphyrinogen III: step 1/1.</text>
</comment>
<evidence type="ECO:0000256" key="4">
    <source>
        <dbReference type="ARBA" id="ARBA00022603"/>
    </source>
</evidence>
<comment type="pathway">
    <text evidence="14">Porphyrin-containing compound metabolism; siroheme biosynthesis; siroheme from sirohydrochlorin: step 1/1.</text>
</comment>
<feature type="binding site" evidence="14">
    <location>
        <begin position="24"/>
        <end position="25"/>
    </location>
    <ligand>
        <name>NAD(+)</name>
        <dbReference type="ChEBI" id="CHEBI:57540"/>
    </ligand>
</feature>
<keyword evidence="5 14" id="KW-0808">Transferase</keyword>
<dbReference type="Gene3D" id="3.30.160.110">
    <property type="entry name" value="Siroheme synthase, domain 2"/>
    <property type="match status" value="1"/>
</dbReference>
<proteinExistence type="inferred from homology"/>
<dbReference type="Pfam" id="PF14824">
    <property type="entry name" value="Sirohm_synth_M"/>
    <property type="match status" value="1"/>
</dbReference>
<evidence type="ECO:0000256" key="12">
    <source>
        <dbReference type="ARBA" id="ARBA00025705"/>
    </source>
</evidence>
<evidence type="ECO:0000256" key="15">
    <source>
        <dbReference type="RuleBase" id="RU003960"/>
    </source>
</evidence>
<dbReference type="GO" id="GO:0004851">
    <property type="term" value="F:uroporphyrin-III C-methyltransferase activity"/>
    <property type="evidence" value="ECO:0007669"/>
    <property type="project" value="UniProtKB-EC"/>
</dbReference>
<comment type="pathway">
    <text evidence="1 14">Porphyrin-containing compound metabolism; siroheme biosynthesis; sirohydrochlorin from precorrin-2: step 1/1.</text>
</comment>
<feature type="domain" description="Tetrapyrrole methylase" evidence="17">
    <location>
        <begin position="223"/>
        <end position="432"/>
    </location>
</feature>
<feature type="region of interest" description="Disordered" evidence="16">
    <location>
        <begin position="464"/>
        <end position="486"/>
    </location>
</feature>
<evidence type="ECO:0000256" key="8">
    <source>
        <dbReference type="ARBA" id="ARBA00023027"/>
    </source>
</evidence>
<dbReference type="GO" id="GO:0032259">
    <property type="term" value="P:methylation"/>
    <property type="evidence" value="ECO:0007669"/>
    <property type="project" value="UniProtKB-KW"/>
</dbReference>
<evidence type="ECO:0000259" key="18">
    <source>
        <dbReference type="Pfam" id="PF10414"/>
    </source>
</evidence>
<evidence type="ECO:0000256" key="1">
    <source>
        <dbReference type="ARBA" id="ARBA00005010"/>
    </source>
</evidence>
<dbReference type="HAMAP" id="MF_01646">
    <property type="entry name" value="Siroheme_synth"/>
    <property type="match status" value="1"/>
</dbReference>
<dbReference type="InterPro" id="IPR000878">
    <property type="entry name" value="4pyrrol_Mease"/>
</dbReference>
<keyword evidence="21" id="KW-1185">Reference proteome</keyword>
<keyword evidence="14" id="KW-0597">Phosphoprotein</keyword>
<dbReference type="NCBIfam" id="TIGR01469">
    <property type="entry name" value="cobA_cysG_Cterm"/>
    <property type="match status" value="1"/>
</dbReference>
<comment type="similarity">
    <text evidence="14">In the N-terminal section; belongs to the precorrin-2 dehydrogenase / sirohydrochlorin ferrochelatase family.</text>
</comment>
<dbReference type="InterPro" id="IPR014777">
    <property type="entry name" value="4pyrrole_Mease_sub1"/>
</dbReference>
<accession>A0ABT3JTW5</accession>
<dbReference type="EMBL" id="JAPCHY010000003">
    <property type="protein sequence ID" value="MCW4471916.1"/>
    <property type="molecule type" value="Genomic_DNA"/>
</dbReference>
<comment type="function">
    <text evidence="14">Multifunctional enzyme that catalyzes the SAM-dependent methylations of uroporphyrinogen III at position C-2 and C-7 to form precorrin-2 via precorrin-1. Then it catalyzes the NAD-dependent ring dehydrogenation of precorrin-2 to yield sirohydrochlorin. Finally, it catalyzes the ferrochelation of sirohydrochlorin to yield siroheme.</text>
</comment>
<dbReference type="InterPro" id="IPR050161">
    <property type="entry name" value="Siro_Cobalamin_biosynth"/>
</dbReference>
<dbReference type="InterPro" id="IPR036291">
    <property type="entry name" value="NAD(P)-bd_dom_sf"/>
</dbReference>
<evidence type="ECO:0000256" key="16">
    <source>
        <dbReference type="SAM" id="MobiDB-lite"/>
    </source>
</evidence>
<feature type="binding site" evidence="14">
    <location>
        <begin position="336"/>
        <end position="337"/>
    </location>
    <ligand>
        <name>S-adenosyl-L-methionine</name>
        <dbReference type="ChEBI" id="CHEBI:59789"/>
    </ligand>
</feature>
<evidence type="ECO:0000313" key="21">
    <source>
        <dbReference type="Proteomes" id="UP001209922"/>
    </source>
</evidence>
<feature type="region of interest" description="Precorrin-2 dehydrogenase / sirohydrochlorin ferrochelatase" evidence="14">
    <location>
        <begin position="1"/>
        <end position="206"/>
    </location>
</feature>
<comment type="catalytic activity">
    <reaction evidence="14">
        <text>siroheme + 2 H(+) = sirohydrochlorin + Fe(2+)</text>
        <dbReference type="Rhea" id="RHEA:24360"/>
        <dbReference type="ChEBI" id="CHEBI:15378"/>
        <dbReference type="ChEBI" id="CHEBI:29033"/>
        <dbReference type="ChEBI" id="CHEBI:58351"/>
        <dbReference type="ChEBI" id="CHEBI:60052"/>
        <dbReference type="EC" id="4.99.1.4"/>
    </reaction>
</comment>
<feature type="binding site" evidence="14">
    <location>
        <position position="311"/>
    </location>
    <ligand>
        <name>S-adenosyl-L-methionine</name>
        <dbReference type="ChEBI" id="CHEBI:59789"/>
    </ligand>
</feature>
<dbReference type="GO" id="GO:0043115">
    <property type="term" value="F:precorrin-2 dehydrogenase activity"/>
    <property type="evidence" value="ECO:0007669"/>
    <property type="project" value="UniProtKB-EC"/>
</dbReference>
<feature type="binding site" evidence="14">
    <location>
        <begin position="45"/>
        <end position="46"/>
    </location>
    <ligand>
        <name>NAD(+)</name>
        <dbReference type="ChEBI" id="CHEBI:57540"/>
    </ligand>
</feature>
<protein>
    <recommendedName>
        <fullName evidence="14">Siroheme synthase</fullName>
    </recommendedName>
    <domain>
        <recommendedName>
            <fullName evidence="14">Uroporphyrinogen-III C-methyltransferase</fullName>
            <shortName evidence="14">Urogen III methylase</shortName>
            <ecNumber evidence="14">2.1.1.107</ecNumber>
        </recommendedName>
        <alternativeName>
            <fullName evidence="14">SUMT</fullName>
        </alternativeName>
        <alternativeName>
            <fullName evidence="14">Uroporphyrinogen III methylase</fullName>
            <shortName evidence="14">UROM</shortName>
        </alternativeName>
    </domain>
    <domain>
        <recommendedName>
            <fullName evidence="14">Precorrin-2 dehydrogenase</fullName>
            <ecNumber evidence="14">1.3.1.76</ecNumber>
        </recommendedName>
    </domain>
    <domain>
        <recommendedName>
            <fullName evidence="14">Sirohydrochlorin ferrochelatase</fullName>
            <ecNumber evidence="14">4.99.1.4</ecNumber>
        </recommendedName>
    </domain>
</protein>
<dbReference type="InterPro" id="IPR019478">
    <property type="entry name" value="Sirohaem_synthase_dimer_dom"/>
</dbReference>
<dbReference type="InterPro" id="IPR006366">
    <property type="entry name" value="CobA/CysG_C"/>
</dbReference>
<keyword evidence="7 14" id="KW-0560">Oxidoreductase</keyword>
<dbReference type="PIRSF" id="PIRSF036426">
    <property type="entry name" value="Sirohaem_synth"/>
    <property type="match status" value="1"/>
</dbReference>
<gene>
    <name evidence="14 20" type="primary">cysG</name>
    <name evidence="20" type="ORF">OK345_05250</name>
</gene>
<feature type="active site" description="Proton donor" evidence="14">
    <location>
        <position position="275"/>
    </location>
</feature>
<feature type="binding site" evidence="14">
    <location>
        <position position="230"/>
    </location>
    <ligand>
        <name>S-adenosyl-L-methionine</name>
        <dbReference type="ChEBI" id="CHEBI:59789"/>
    </ligand>
</feature>
<sequence length="486" mass="51762">MNAPLFPLFADLRGRPVLVVGGGAVAERKVEALLHAGALPRVGAPQLTPRLHELAQAQRVEWLHGHFEESWFAGSLWLVIAATDDAGVNQAVAAAAGLRRLLVNVVDDAGLSSFHVPAVVERGPLQIAISSGGGAPMVARHVRRQLETLFDDAWGALAALFTRERARILRRFPAAAERRGFFDAQIAGPLLRLLRQQRPEAALAHLQAALADDGADAPAAGSVALVGAGPGDPGLLTLNALRALNQADVILHDRLVSDAVLRLARRDAERIEVGKSAGGRSVRQEQIHALMLQHARAGRRVVRLKGGDPFVFGRGGEELQFLRAHGIAYEVVPGITAALACGAYAGIPLTHRDHAQSLRLVTAHCRDSLDTLDWETLGRERQTLAFYMGVAGLETIRERLLAAGRGPETPFAIVENGSRPQQRVVAGTLATLPDTARQHRVASPALLIVGEVAALADTLHWFGAPPLQPPSSPTAKPASRKLAHAA</sequence>
<feature type="binding site" evidence="14">
    <location>
        <position position="417"/>
    </location>
    <ligand>
        <name>S-adenosyl-L-methionine</name>
        <dbReference type="ChEBI" id="CHEBI:59789"/>
    </ligand>
</feature>
<feature type="binding site" evidence="14">
    <location>
        <position position="388"/>
    </location>
    <ligand>
        <name>S-adenosyl-L-methionine</name>
        <dbReference type="ChEBI" id="CHEBI:59789"/>
    </ligand>
</feature>
<keyword evidence="11 14" id="KW-0511">Multifunctional enzyme</keyword>
<comment type="catalytic activity">
    <reaction evidence="14">
        <text>uroporphyrinogen III + 2 S-adenosyl-L-methionine = precorrin-2 + 2 S-adenosyl-L-homocysteine + H(+)</text>
        <dbReference type="Rhea" id="RHEA:32459"/>
        <dbReference type="ChEBI" id="CHEBI:15378"/>
        <dbReference type="ChEBI" id="CHEBI:57308"/>
        <dbReference type="ChEBI" id="CHEBI:57856"/>
        <dbReference type="ChEBI" id="CHEBI:58827"/>
        <dbReference type="ChEBI" id="CHEBI:59789"/>
        <dbReference type="EC" id="2.1.1.107"/>
    </reaction>
</comment>
<evidence type="ECO:0000256" key="6">
    <source>
        <dbReference type="ARBA" id="ARBA00022691"/>
    </source>
</evidence>
<feature type="region of interest" description="Uroporphyrinogen-III C-methyltransferase" evidence="14">
    <location>
        <begin position="221"/>
        <end position="486"/>
    </location>
</feature>
<dbReference type="Gene3D" id="3.30.950.10">
    <property type="entry name" value="Methyltransferase, Cobalt-precorrin-4 Transmethylase, Domain 2"/>
    <property type="match status" value="1"/>
</dbReference>
<dbReference type="InterPro" id="IPR003043">
    <property type="entry name" value="Uropor_MeTrfase_CS"/>
</dbReference>
<comment type="similarity">
    <text evidence="2 15">Belongs to the precorrin methyltransferase family.</text>
</comment>
<keyword evidence="10 14" id="KW-0627">Porphyrin biosynthesis</keyword>
<keyword evidence="4 14" id="KW-0489">Methyltransferase</keyword>
<evidence type="ECO:0000256" key="3">
    <source>
        <dbReference type="ARBA" id="ARBA00022573"/>
    </source>
</evidence>
<keyword evidence="8 14" id="KW-0520">NAD</keyword>